<proteinExistence type="predicted"/>
<reference evidence="2 3" key="2">
    <citation type="journal article" date="2017" name="Front. Plant Sci.">
        <title>Gene Classification and Mining of Molecular Markers Useful in Red Clover (Trifolium pratense) Breeding.</title>
        <authorList>
            <person name="Istvanek J."/>
            <person name="Dluhosova J."/>
            <person name="Dluhos P."/>
            <person name="Patkova L."/>
            <person name="Nedelnik J."/>
            <person name="Repkova J."/>
        </authorList>
    </citation>
    <scope>NUCLEOTIDE SEQUENCE [LARGE SCALE GENOMIC DNA]</scope>
    <source>
        <strain evidence="3">cv. Tatra</strain>
        <tissue evidence="2">Young leaves</tissue>
    </source>
</reference>
<protein>
    <submittedName>
        <fullName evidence="2">Uncharacterized protein</fullName>
    </submittedName>
</protein>
<evidence type="ECO:0000313" key="3">
    <source>
        <dbReference type="Proteomes" id="UP000236291"/>
    </source>
</evidence>
<organism evidence="2 3">
    <name type="scientific">Trifolium pratense</name>
    <name type="common">Red clover</name>
    <dbReference type="NCBI Taxonomy" id="57577"/>
    <lineage>
        <taxon>Eukaryota</taxon>
        <taxon>Viridiplantae</taxon>
        <taxon>Streptophyta</taxon>
        <taxon>Embryophyta</taxon>
        <taxon>Tracheophyta</taxon>
        <taxon>Spermatophyta</taxon>
        <taxon>Magnoliopsida</taxon>
        <taxon>eudicotyledons</taxon>
        <taxon>Gunneridae</taxon>
        <taxon>Pentapetalae</taxon>
        <taxon>rosids</taxon>
        <taxon>fabids</taxon>
        <taxon>Fabales</taxon>
        <taxon>Fabaceae</taxon>
        <taxon>Papilionoideae</taxon>
        <taxon>50 kb inversion clade</taxon>
        <taxon>NPAAA clade</taxon>
        <taxon>Hologalegina</taxon>
        <taxon>IRL clade</taxon>
        <taxon>Trifolieae</taxon>
        <taxon>Trifolium</taxon>
    </lineage>
</organism>
<evidence type="ECO:0000313" key="2">
    <source>
        <dbReference type="EMBL" id="PNX86048.1"/>
    </source>
</evidence>
<sequence length="130" mass="15046">MNRGKEQSHTTKDCKALRALGRGRIKKPAFKPAYTRLPPSEKSQSKEVKPSSSLLILQVQMTLMKIMLSSSAPGSLMMKNFQDLLRLRKKNLRHLSFPVLIRRMKELRNRVNPKWLSCNIQPFLSFLEHS</sequence>
<name>A0A2K3M5I5_TRIPR</name>
<comment type="caution">
    <text evidence="2">The sequence shown here is derived from an EMBL/GenBank/DDBJ whole genome shotgun (WGS) entry which is preliminary data.</text>
</comment>
<dbReference type="AlphaFoldDB" id="A0A2K3M5I5"/>
<reference evidence="2 3" key="1">
    <citation type="journal article" date="2014" name="Am. J. Bot.">
        <title>Genome assembly and annotation for red clover (Trifolium pratense; Fabaceae).</title>
        <authorList>
            <person name="Istvanek J."/>
            <person name="Jaros M."/>
            <person name="Krenek A."/>
            <person name="Repkova J."/>
        </authorList>
    </citation>
    <scope>NUCLEOTIDE SEQUENCE [LARGE SCALE GENOMIC DNA]</scope>
    <source>
        <strain evidence="3">cv. Tatra</strain>
        <tissue evidence="2">Young leaves</tissue>
    </source>
</reference>
<evidence type="ECO:0000256" key="1">
    <source>
        <dbReference type="SAM" id="MobiDB-lite"/>
    </source>
</evidence>
<gene>
    <name evidence="2" type="ORF">L195_g042124</name>
</gene>
<feature type="region of interest" description="Disordered" evidence="1">
    <location>
        <begin position="31"/>
        <end position="50"/>
    </location>
</feature>
<accession>A0A2K3M5I5</accession>
<dbReference type="EMBL" id="ASHM01050192">
    <property type="protein sequence ID" value="PNX86048.1"/>
    <property type="molecule type" value="Genomic_DNA"/>
</dbReference>
<dbReference type="Proteomes" id="UP000236291">
    <property type="component" value="Unassembled WGS sequence"/>
</dbReference>